<dbReference type="Gene3D" id="3.40.50.300">
    <property type="entry name" value="P-loop containing nucleotide triphosphate hydrolases"/>
    <property type="match status" value="1"/>
</dbReference>
<gene>
    <name evidence="4" type="ORF">MNOR_LOCUS19996</name>
</gene>
<evidence type="ECO:0000313" key="5">
    <source>
        <dbReference type="Proteomes" id="UP001497623"/>
    </source>
</evidence>
<feature type="domain" description="Sulfotransferase" evidence="3">
    <location>
        <begin position="57"/>
        <end position="334"/>
    </location>
</feature>
<reference evidence="4 5" key="1">
    <citation type="submission" date="2024-05" db="EMBL/GenBank/DDBJ databases">
        <authorList>
            <person name="Wallberg A."/>
        </authorList>
    </citation>
    <scope>NUCLEOTIDE SEQUENCE [LARGE SCALE GENOMIC DNA]</scope>
</reference>
<organism evidence="4 5">
    <name type="scientific">Meganyctiphanes norvegica</name>
    <name type="common">Northern krill</name>
    <name type="synonym">Thysanopoda norvegica</name>
    <dbReference type="NCBI Taxonomy" id="48144"/>
    <lineage>
        <taxon>Eukaryota</taxon>
        <taxon>Metazoa</taxon>
        <taxon>Ecdysozoa</taxon>
        <taxon>Arthropoda</taxon>
        <taxon>Crustacea</taxon>
        <taxon>Multicrustacea</taxon>
        <taxon>Malacostraca</taxon>
        <taxon>Eumalacostraca</taxon>
        <taxon>Eucarida</taxon>
        <taxon>Euphausiacea</taxon>
        <taxon>Euphausiidae</taxon>
        <taxon>Meganyctiphanes</taxon>
    </lineage>
</organism>
<dbReference type="PANTHER" id="PTHR11783">
    <property type="entry name" value="SULFOTRANSFERASE SULT"/>
    <property type="match status" value="1"/>
</dbReference>
<dbReference type="GO" id="GO:0008146">
    <property type="term" value="F:sulfotransferase activity"/>
    <property type="evidence" value="ECO:0007669"/>
    <property type="project" value="InterPro"/>
</dbReference>
<protein>
    <recommendedName>
        <fullName evidence="3">Sulfotransferase domain-containing protein</fullName>
    </recommendedName>
</protein>
<name>A0AAV2R4X7_MEGNR</name>
<keyword evidence="5" id="KW-1185">Reference proteome</keyword>
<evidence type="ECO:0000256" key="2">
    <source>
        <dbReference type="ARBA" id="ARBA00022679"/>
    </source>
</evidence>
<dbReference type="InterPro" id="IPR027417">
    <property type="entry name" value="P-loop_NTPase"/>
</dbReference>
<evidence type="ECO:0000313" key="4">
    <source>
        <dbReference type="EMBL" id="CAL4112889.1"/>
    </source>
</evidence>
<comment type="caution">
    <text evidence="4">The sequence shown here is derived from an EMBL/GenBank/DDBJ whole genome shotgun (WGS) entry which is preliminary data.</text>
</comment>
<dbReference type="SUPFAM" id="SSF52540">
    <property type="entry name" value="P-loop containing nucleoside triphosphate hydrolases"/>
    <property type="match status" value="1"/>
</dbReference>
<dbReference type="Pfam" id="PF00685">
    <property type="entry name" value="Sulfotransfer_1"/>
    <property type="match status" value="1"/>
</dbReference>
<evidence type="ECO:0000256" key="1">
    <source>
        <dbReference type="ARBA" id="ARBA00005771"/>
    </source>
</evidence>
<accession>A0AAV2R4X7</accession>
<keyword evidence="2" id="KW-0808">Transferase</keyword>
<dbReference type="InterPro" id="IPR000863">
    <property type="entry name" value="Sulfotransferase_dom"/>
</dbReference>
<comment type="similarity">
    <text evidence="1">Belongs to the sulfotransferase 1 family.</text>
</comment>
<proteinExistence type="inferred from homology"/>
<dbReference type="AlphaFoldDB" id="A0AAV2R4X7"/>
<dbReference type="Proteomes" id="UP001497623">
    <property type="component" value="Unassembled WGS sequence"/>
</dbReference>
<evidence type="ECO:0000259" key="3">
    <source>
        <dbReference type="Pfam" id="PF00685"/>
    </source>
</evidence>
<dbReference type="EMBL" id="CAXKWB010015167">
    <property type="protein sequence ID" value="CAL4112889.1"/>
    <property type="molecule type" value="Genomic_DNA"/>
</dbReference>
<sequence>MFMLSGHVSKSLEDTREQRDFPGYTNGLMQLTPGKWVMPSDFMDIADTIFEIKYGLNDVVCMDYPGSGGTALQELVWTMRNNPDLDNPDADLYLNHRVPHLEADAFMHSKKLPSTRSEVLNTFNSRCPNGNVEEHDIYLQMALKAPGGRTFKTHLSPSLMSPNLLTDAKVVYIVRNPKDVCMAYYHISRLAKYISYDGSFGDFVSYFVNDQLMFGPYWEYIREMWNQKEHPGLHIIQYENLMSTPDWEIKRLNFFLGTNLTEEQMAKIVKYTSLKAMKQRAVLPLGYNPDEICEEYAKKEGGFYECGGVGDWMVKMNKSQGTQIDSWTKQNSKGLENLKFNYDKIIIRKDSCTVFDNEIRNGTS</sequence>